<dbReference type="InterPro" id="IPR001404">
    <property type="entry name" value="Hsp90_fam"/>
</dbReference>
<evidence type="ECO:0000313" key="3">
    <source>
        <dbReference type="EMBL" id="KAH9308613.1"/>
    </source>
</evidence>
<organism evidence="3 4">
    <name type="scientific">Taxus chinensis</name>
    <name type="common">Chinese yew</name>
    <name type="synonym">Taxus wallichiana var. chinensis</name>
    <dbReference type="NCBI Taxonomy" id="29808"/>
    <lineage>
        <taxon>Eukaryota</taxon>
        <taxon>Viridiplantae</taxon>
        <taxon>Streptophyta</taxon>
        <taxon>Embryophyta</taxon>
        <taxon>Tracheophyta</taxon>
        <taxon>Spermatophyta</taxon>
        <taxon>Pinopsida</taxon>
        <taxon>Pinidae</taxon>
        <taxon>Conifers II</taxon>
        <taxon>Cupressales</taxon>
        <taxon>Taxaceae</taxon>
        <taxon>Taxus</taxon>
    </lineage>
</organism>
<feature type="non-terminal residue" evidence="3">
    <location>
        <position position="1"/>
    </location>
</feature>
<keyword evidence="2" id="KW-0143">Chaperone</keyword>
<dbReference type="Gene3D" id="3.40.50.11260">
    <property type="match status" value="1"/>
</dbReference>
<gene>
    <name evidence="3" type="ORF">KI387_036524</name>
</gene>
<evidence type="ECO:0000256" key="1">
    <source>
        <dbReference type="ARBA" id="ARBA00008239"/>
    </source>
</evidence>
<dbReference type="Gene3D" id="3.30.230.80">
    <property type="match status" value="1"/>
</dbReference>
<accession>A0AA38KMG6</accession>
<feature type="non-terminal residue" evidence="3">
    <location>
        <position position="112"/>
    </location>
</feature>
<dbReference type="GO" id="GO:0016887">
    <property type="term" value="F:ATP hydrolysis activity"/>
    <property type="evidence" value="ECO:0007669"/>
    <property type="project" value="InterPro"/>
</dbReference>
<proteinExistence type="inferred from homology"/>
<dbReference type="GO" id="GO:0140662">
    <property type="term" value="F:ATP-dependent protein folding chaperone"/>
    <property type="evidence" value="ECO:0007669"/>
    <property type="project" value="InterPro"/>
</dbReference>
<dbReference type="Pfam" id="PF00183">
    <property type="entry name" value="HSP90"/>
    <property type="match status" value="1"/>
</dbReference>
<name>A0AA38KMG6_TAXCH</name>
<dbReference type="SUPFAM" id="SSF54211">
    <property type="entry name" value="Ribosomal protein S5 domain 2-like"/>
    <property type="match status" value="1"/>
</dbReference>
<dbReference type="Proteomes" id="UP000824469">
    <property type="component" value="Unassembled WGS sequence"/>
</dbReference>
<evidence type="ECO:0000313" key="4">
    <source>
        <dbReference type="Proteomes" id="UP000824469"/>
    </source>
</evidence>
<protein>
    <submittedName>
        <fullName evidence="3">Uncharacterized protein</fullName>
    </submittedName>
</protein>
<dbReference type="AlphaFoldDB" id="A0AA38KMG6"/>
<comment type="similarity">
    <text evidence="1">Belongs to the heat shock protein 90 family.</text>
</comment>
<sequence length="112" mass="13501">NKILKVIINNIVNKCVDMLFDISQNKEEYNKFYESFPNNINLAIHEDSQNNYKLVDFYRYHCTNISDEMTSLKDYFNQIKDGYKYIYLITGENKKVVENSPFFEHFKKKGYK</sequence>
<keyword evidence="4" id="KW-1185">Reference proteome</keyword>
<dbReference type="GO" id="GO:0051082">
    <property type="term" value="F:unfolded protein binding"/>
    <property type="evidence" value="ECO:0007669"/>
    <property type="project" value="InterPro"/>
</dbReference>
<dbReference type="GO" id="GO:0005524">
    <property type="term" value="F:ATP binding"/>
    <property type="evidence" value="ECO:0007669"/>
    <property type="project" value="InterPro"/>
</dbReference>
<evidence type="ECO:0000256" key="2">
    <source>
        <dbReference type="ARBA" id="ARBA00023186"/>
    </source>
</evidence>
<dbReference type="EMBL" id="JAHRHJ020000007">
    <property type="protein sequence ID" value="KAH9308613.1"/>
    <property type="molecule type" value="Genomic_DNA"/>
</dbReference>
<comment type="caution">
    <text evidence="3">The sequence shown here is derived from an EMBL/GenBank/DDBJ whole genome shotgun (WGS) entry which is preliminary data.</text>
</comment>
<dbReference type="InterPro" id="IPR020568">
    <property type="entry name" value="Ribosomal_Su5_D2-typ_SF"/>
</dbReference>
<reference evidence="3 4" key="1">
    <citation type="journal article" date="2021" name="Nat. Plants">
        <title>The Taxus genome provides insights into paclitaxel biosynthesis.</title>
        <authorList>
            <person name="Xiong X."/>
            <person name="Gou J."/>
            <person name="Liao Q."/>
            <person name="Li Y."/>
            <person name="Zhou Q."/>
            <person name="Bi G."/>
            <person name="Li C."/>
            <person name="Du R."/>
            <person name="Wang X."/>
            <person name="Sun T."/>
            <person name="Guo L."/>
            <person name="Liang H."/>
            <person name="Lu P."/>
            <person name="Wu Y."/>
            <person name="Zhang Z."/>
            <person name="Ro D.K."/>
            <person name="Shang Y."/>
            <person name="Huang S."/>
            <person name="Yan J."/>
        </authorList>
    </citation>
    <scope>NUCLEOTIDE SEQUENCE [LARGE SCALE GENOMIC DNA]</scope>
    <source>
        <strain evidence="3">Ta-2019</strain>
    </source>
</reference>
<dbReference type="PANTHER" id="PTHR11528">
    <property type="entry name" value="HEAT SHOCK PROTEIN 90 FAMILY MEMBER"/>
    <property type="match status" value="1"/>
</dbReference>